<gene>
    <name evidence="2" type="ORF">Poly21_24680</name>
</gene>
<feature type="transmembrane region" description="Helical" evidence="1">
    <location>
        <begin position="9"/>
        <end position="30"/>
    </location>
</feature>
<accession>A0A5C6BSQ4</accession>
<protein>
    <recommendedName>
        <fullName evidence="4">Outer membrane protein beta-barrel domain-containing protein</fullName>
    </recommendedName>
</protein>
<keyword evidence="1" id="KW-0472">Membrane</keyword>
<evidence type="ECO:0000313" key="3">
    <source>
        <dbReference type="Proteomes" id="UP000319908"/>
    </source>
</evidence>
<sequence length="244" mass="26565">MTNFLTTSILFQTTASVLMGWGCLIVLFWVPSAAQAQLPSGLTKSRWAMDDPEYAEKYAHGAAKTDIAGKLKQANDARFVDHHSGYYLSAGLTAIGKSNNPLGSIEAGYTGYGASFMTSRAGLIAAANDEDYFLGGEIGMRFQTPSRLAPFVGTGLFTGISSGSEPATDDGIDNDDDGRIDERHEERETFDGALSAIYPEVGIHFWWTPRTRLTGFGRYLITTDGRANDAWYYGFSIAILSKEH</sequence>
<organism evidence="2 3">
    <name type="scientific">Allorhodopirellula heiligendammensis</name>
    <dbReference type="NCBI Taxonomy" id="2714739"/>
    <lineage>
        <taxon>Bacteria</taxon>
        <taxon>Pseudomonadati</taxon>
        <taxon>Planctomycetota</taxon>
        <taxon>Planctomycetia</taxon>
        <taxon>Pirellulales</taxon>
        <taxon>Pirellulaceae</taxon>
        <taxon>Allorhodopirellula</taxon>
    </lineage>
</organism>
<reference evidence="2 3" key="1">
    <citation type="journal article" date="2020" name="Antonie Van Leeuwenhoek">
        <title>Rhodopirellula heiligendammensis sp. nov., Rhodopirellula pilleata sp. nov., and Rhodopirellula solitaria sp. nov. isolated from natural or artificial marine surfaces in Northern Germany and California, USA, and emended description of the genus Rhodopirellula.</title>
        <authorList>
            <person name="Kallscheuer N."/>
            <person name="Wiegand S."/>
            <person name="Jogler M."/>
            <person name="Boedeker C."/>
            <person name="Peeters S.H."/>
            <person name="Rast P."/>
            <person name="Heuer A."/>
            <person name="Jetten M.S.M."/>
            <person name="Rohde M."/>
            <person name="Jogler C."/>
        </authorList>
    </citation>
    <scope>NUCLEOTIDE SEQUENCE [LARGE SCALE GENOMIC DNA]</scope>
    <source>
        <strain evidence="2 3">Poly21</strain>
    </source>
</reference>
<evidence type="ECO:0000256" key="1">
    <source>
        <dbReference type="SAM" id="Phobius"/>
    </source>
</evidence>
<keyword evidence="1" id="KW-1133">Transmembrane helix</keyword>
<dbReference type="AlphaFoldDB" id="A0A5C6BSQ4"/>
<name>A0A5C6BSQ4_9BACT</name>
<keyword evidence="3" id="KW-1185">Reference proteome</keyword>
<evidence type="ECO:0008006" key="4">
    <source>
        <dbReference type="Google" id="ProtNLM"/>
    </source>
</evidence>
<dbReference type="Proteomes" id="UP000319908">
    <property type="component" value="Unassembled WGS sequence"/>
</dbReference>
<evidence type="ECO:0000313" key="2">
    <source>
        <dbReference type="EMBL" id="TWU15273.1"/>
    </source>
</evidence>
<keyword evidence="1" id="KW-0812">Transmembrane</keyword>
<proteinExistence type="predicted"/>
<dbReference type="EMBL" id="SJPU01000002">
    <property type="protein sequence ID" value="TWU15273.1"/>
    <property type="molecule type" value="Genomic_DNA"/>
</dbReference>
<comment type="caution">
    <text evidence="2">The sequence shown here is derived from an EMBL/GenBank/DDBJ whole genome shotgun (WGS) entry which is preliminary data.</text>
</comment>